<sequence length="144" mass="15904">MSGPTLCRNSLNSPADVTNSPSLSGRRHGLSMERLKSAVPPDLRRAVGEGTAADLANTTSRLFAFFDSLPLFHQVMQELTDPELALCRKDKVKAVELKGHGNACFSRREFGKALRFYSQKLGLFEESLRDCDRAITISPNYSKA</sequence>
<dbReference type="EMBL" id="CM007647">
    <property type="protein sequence ID" value="ONM05232.1"/>
    <property type="molecule type" value="Genomic_DNA"/>
</dbReference>
<dbReference type="SUPFAM" id="SSF48452">
    <property type="entry name" value="TPR-like"/>
    <property type="match status" value="1"/>
</dbReference>
<gene>
    <name evidence="2" type="ORF">ZEAMMB73_Zm00001d032515</name>
</gene>
<reference evidence="2" key="1">
    <citation type="submission" date="2015-12" db="EMBL/GenBank/DDBJ databases">
        <title>Update maize B73 reference genome by single molecule sequencing technologies.</title>
        <authorList>
            <consortium name="Maize Genome Sequencing Project"/>
            <person name="Ware D."/>
        </authorList>
    </citation>
    <scope>NUCLEOTIDE SEQUENCE [LARGE SCALE GENOMIC DNA]</scope>
    <source>
        <tissue evidence="2">Seedling</tissue>
    </source>
</reference>
<feature type="compositionally biased region" description="Polar residues" evidence="1">
    <location>
        <begin position="7"/>
        <end position="23"/>
    </location>
</feature>
<evidence type="ECO:0000256" key="1">
    <source>
        <dbReference type="SAM" id="MobiDB-lite"/>
    </source>
</evidence>
<proteinExistence type="predicted"/>
<organism evidence="2">
    <name type="scientific">Zea mays</name>
    <name type="common">Maize</name>
    <dbReference type="NCBI Taxonomy" id="4577"/>
    <lineage>
        <taxon>Eukaryota</taxon>
        <taxon>Viridiplantae</taxon>
        <taxon>Streptophyta</taxon>
        <taxon>Embryophyta</taxon>
        <taxon>Tracheophyta</taxon>
        <taxon>Spermatophyta</taxon>
        <taxon>Magnoliopsida</taxon>
        <taxon>Liliopsida</taxon>
        <taxon>Poales</taxon>
        <taxon>Poaceae</taxon>
        <taxon>PACMAD clade</taxon>
        <taxon>Panicoideae</taxon>
        <taxon>Andropogonodae</taxon>
        <taxon>Andropogoneae</taxon>
        <taxon>Tripsacinae</taxon>
        <taxon>Zea</taxon>
    </lineage>
</organism>
<dbReference type="OMA" id="CCKNKEA"/>
<dbReference type="AlphaFoldDB" id="A0A1D6KR73"/>
<evidence type="ECO:0000313" key="2">
    <source>
        <dbReference type="EMBL" id="ONM05232.1"/>
    </source>
</evidence>
<feature type="region of interest" description="Disordered" evidence="1">
    <location>
        <begin position="1"/>
        <end position="31"/>
    </location>
</feature>
<dbReference type="PANTHER" id="PTHR47337">
    <property type="entry name" value="TETRATRICOPEPTIDE REPEAT (TPR)-LIKE SUPERFAMILY PROTEIN"/>
    <property type="match status" value="1"/>
</dbReference>
<dbReference type="InterPro" id="IPR011990">
    <property type="entry name" value="TPR-like_helical_dom_sf"/>
</dbReference>
<protein>
    <submittedName>
        <fullName evidence="2">Tetratricopeptide repeat (TPR)-like superfamily protein</fullName>
    </submittedName>
</protein>
<name>A0A1D6KR73_MAIZE</name>
<dbReference type="PANTHER" id="PTHR47337:SF1">
    <property type="entry name" value="TETRATRICOPEPTIDE REPEAT (TPR)-LIKE SUPERFAMILY PROTEIN"/>
    <property type="match status" value="1"/>
</dbReference>
<dbReference type="ExpressionAtlas" id="A0A1D6KR73">
    <property type="expression patterns" value="baseline and differential"/>
</dbReference>
<accession>A0A1D6KR73</accession>